<keyword evidence="2" id="KW-0328">Glycosyltransferase</keyword>
<sequence>MGFVKSLNLGLKLSNGKYIARMDSDDISCPDRLEKQVQYLETHEEISILGGNIIIIDERGKSTGERKYKTSFAEIRKTMFYRNPLAHPTVMYRKSILEKIGYYDENFSMAEDYEMWLRAIKMGLIVENIDEVLVNYRMSDDYHTKRSYKNWKFNLLAKVKNFNYRYFGRNSLGIVMTVALMVAPSSMLRKLYESDKKKSFMYK</sequence>
<dbReference type="Gene3D" id="3.90.550.10">
    <property type="entry name" value="Spore Coat Polysaccharide Biosynthesis Protein SpsA, Chain A"/>
    <property type="match status" value="1"/>
</dbReference>
<organism evidence="6">
    <name type="scientific">bioreactor metagenome</name>
    <dbReference type="NCBI Taxonomy" id="1076179"/>
    <lineage>
        <taxon>unclassified sequences</taxon>
        <taxon>metagenomes</taxon>
        <taxon>ecological metagenomes</taxon>
    </lineage>
</organism>
<evidence type="ECO:0000256" key="1">
    <source>
        <dbReference type="ARBA" id="ARBA00006739"/>
    </source>
</evidence>
<dbReference type="AlphaFoldDB" id="A0A645GAD3"/>
<accession>A0A645GAD3</accession>
<reference evidence="6" key="1">
    <citation type="submission" date="2019-08" db="EMBL/GenBank/DDBJ databases">
        <authorList>
            <person name="Kucharzyk K."/>
            <person name="Murdoch R.W."/>
            <person name="Higgins S."/>
            <person name="Loffler F."/>
        </authorList>
    </citation>
    <scope>NUCLEOTIDE SEQUENCE</scope>
</reference>
<keyword evidence="3" id="KW-0808">Transferase</keyword>
<keyword evidence="4" id="KW-0472">Membrane</keyword>
<feature type="domain" description="Glycosyltransferase 2-like" evidence="5">
    <location>
        <begin position="2"/>
        <end position="100"/>
    </location>
</feature>
<keyword evidence="4" id="KW-1133">Transmembrane helix</keyword>
<evidence type="ECO:0000259" key="5">
    <source>
        <dbReference type="Pfam" id="PF00535"/>
    </source>
</evidence>
<protein>
    <recommendedName>
        <fullName evidence="5">Glycosyltransferase 2-like domain-containing protein</fullName>
    </recommendedName>
</protein>
<comment type="caution">
    <text evidence="6">The sequence shown here is derived from an EMBL/GenBank/DDBJ whole genome shotgun (WGS) entry which is preliminary data.</text>
</comment>
<dbReference type="InterPro" id="IPR001173">
    <property type="entry name" value="Glyco_trans_2-like"/>
</dbReference>
<comment type="similarity">
    <text evidence="1">Belongs to the glycosyltransferase 2 family.</text>
</comment>
<proteinExistence type="inferred from homology"/>
<dbReference type="Pfam" id="PF00535">
    <property type="entry name" value="Glycos_transf_2"/>
    <property type="match status" value="1"/>
</dbReference>
<gene>
    <name evidence="6" type="ORF">SDC9_168222</name>
</gene>
<dbReference type="GO" id="GO:0016757">
    <property type="term" value="F:glycosyltransferase activity"/>
    <property type="evidence" value="ECO:0007669"/>
    <property type="project" value="UniProtKB-KW"/>
</dbReference>
<keyword evidence="4" id="KW-0812">Transmembrane</keyword>
<dbReference type="InterPro" id="IPR050834">
    <property type="entry name" value="Glycosyltransf_2"/>
</dbReference>
<dbReference type="SUPFAM" id="SSF53448">
    <property type="entry name" value="Nucleotide-diphospho-sugar transferases"/>
    <property type="match status" value="1"/>
</dbReference>
<feature type="transmembrane region" description="Helical" evidence="4">
    <location>
        <begin position="172"/>
        <end position="192"/>
    </location>
</feature>
<dbReference type="EMBL" id="VSSQ01068701">
    <property type="protein sequence ID" value="MPN20843.1"/>
    <property type="molecule type" value="Genomic_DNA"/>
</dbReference>
<evidence type="ECO:0000256" key="4">
    <source>
        <dbReference type="SAM" id="Phobius"/>
    </source>
</evidence>
<evidence type="ECO:0000256" key="2">
    <source>
        <dbReference type="ARBA" id="ARBA00022676"/>
    </source>
</evidence>
<dbReference type="PANTHER" id="PTHR43685:SF5">
    <property type="entry name" value="GLYCOSYLTRANSFERASE EPSE-RELATED"/>
    <property type="match status" value="1"/>
</dbReference>
<dbReference type="InterPro" id="IPR029044">
    <property type="entry name" value="Nucleotide-diphossugar_trans"/>
</dbReference>
<evidence type="ECO:0000256" key="3">
    <source>
        <dbReference type="ARBA" id="ARBA00022679"/>
    </source>
</evidence>
<evidence type="ECO:0000313" key="6">
    <source>
        <dbReference type="EMBL" id="MPN20843.1"/>
    </source>
</evidence>
<dbReference type="PANTHER" id="PTHR43685">
    <property type="entry name" value="GLYCOSYLTRANSFERASE"/>
    <property type="match status" value="1"/>
</dbReference>
<name>A0A645GAD3_9ZZZZ</name>